<name>A0A1F6EFR6_9BACT</name>
<sequence length="521" mass="55983">MVEEILSSSERRLRRAEHVGRERRIPVAAATVLTDSPPSEPVARVTPEPARRAAAVEAPRVPEVPTVPAAVHTSAAEQAIQTTKTHVQDTFGVSPRWMDRWWKRGTYILTNGAFGGLIGKAALVNAAYYGGLTATGVLPAILWSMAIGVPAVLAARWMLGLHVVDRAVAAGRTASKAEKEIRALDYAARRSGGEIKWNDAQIRARVEAISKKRSWGALLLGIAGSIAGGSIGYESVTASPDDRHITNALHDAWKKGTDPSWWSGLGSWMWGTVCQVPSTGGHEVATPVLSSHTDIHSHLGSGIAAQAAVEAASQQPALAYNMDIKPLVPILPEASAFTHLEASQMVDKLPDTSTSLSDLEDTTPKGLEVTTIDVPPPTLVRPDIGAGHAEFSGFDSKMSAPTAWDGFGQLMERVGETPDDFTQDIFDDYMEDSASKTVWADFFGKKISAGDTFQELARTFNGTQLDYSVLNKNYHGIVPLDEMIERAQDLGNTAAVEKLQAIRGALTSNPNADLTLRIRGR</sequence>
<reference evidence="3 4" key="1">
    <citation type="journal article" date="2016" name="Nat. Commun.">
        <title>Thousands of microbial genomes shed light on interconnected biogeochemical processes in an aquifer system.</title>
        <authorList>
            <person name="Anantharaman K."/>
            <person name="Brown C.T."/>
            <person name="Hug L.A."/>
            <person name="Sharon I."/>
            <person name="Castelle C.J."/>
            <person name="Probst A.J."/>
            <person name="Thomas B.C."/>
            <person name="Singh A."/>
            <person name="Wilkins M.J."/>
            <person name="Karaoz U."/>
            <person name="Brodie E.L."/>
            <person name="Williams K.H."/>
            <person name="Hubbard S.S."/>
            <person name="Banfield J.F."/>
        </authorList>
    </citation>
    <scope>NUCLEOTIDE SEQUENCE [LARGE SCALE GENOMIC DNA]</scope>
</reference>
<protein>
    <submittedName>
        <fullName evidence="3">Uncharacterized protein</fullName>
    </submittedName>
</protein>
<feature type="region of interest" description="Disordered" evidence="1">
    <location>
        <begin position="354"/>
        <end position="376"/>
    </location>
</feature>
<feature type="transmembrane region" description="Helical" evidence="2">
    <location>
        <begin position="215"/>
        <end position="233"/>
    </location>
</feature>
<gene>
    <name evidence="3" type="ORF">A3A38_02500</name>
</gene>
<evidence type="ECO:0000313" key="3">
    <source>
        <dbReference type="EMBL" id="OGG72489.1"/>
    </source>
</evidence>
<proteinExistence type="predicted"/>
<dbReference type="Proteomes" id="UP000177306">
    <property type="component" value="Unassembled WGS sequence"/>
</dbReference>
<keyword evidence="2" id="KW-0472">Membrane</keyword>
<evidence type="ECO:0000313" key="4">
    <source>
        <dbReference type="Proteomes" id="UP000177306"/>
    </source>
</evidence>
<organism evidence="3 4">
    <name type="scientific">Candidatus Kaiserbacteria bacterium RIFCSPLOWO2_01_FULL_53_17</name>
    <dbReference type="NCBI Taxonomy" id="1798511"/>
    <lineage>
        <taxon>Bacteria</taxon>
        <taxon>Candidatus Kaiseribacteriota</taxon>
    </lineage>
</organism>
<feature type="transmembrane region" description="Helical" evidence="2">
    <location>
        <begin position="140"/>
        <end position="159"/>
    </location>
</feature>
<keyword evidence="2" id="KW-1133">Transmembrane helix</keyword>
<evidence type="ECO:0000256" key="2">
    <source>
        <dbReference type="SAM" id="Phobius"/>
    </source>
</evidence>
<evidence type="ECO:0000256" key="1">
    <source>
        <dbReference type="SAM" id="MobiDB-lite"/>
    </source>
</evidence>
<keyword evidence="2" id="KW-0812">Transmembrane</keyword>
<dbReference type="EMBL" id="MFLY01000048">
    <property type="protein sequence ID" value="OGG72489.1"/>
    <property type="molecule type" value="Genomic_DNA"/>
</dbReference>
<dbReference type="AlphaFoldDB" id="A0A1F6EFR6"/>
<feature type="transmembrane region" description="Helical" evidence="2">
    <location>
        <begin position="106"/>
        <end position="128"/>
    </location>
</feature>
<comment type="caution">
    <text evidence="3">The sequence shown here is derived from an EMBL/GenBank/DDBJ whole genome shotgun (WGS) entry which is preliminary data.</text>
</comment>
<accession>A0A1F6EFR6</accession>